<feature type="non-terminal residue" evidence="2">
    <location>
        <position position="127"/>
    </location>
</feature>
<keyword evidence="3" id="KW-1185">Reference proteome</keyword>
<dbReference type="EMBL" id="DAKRPA010000185">
    <property type="protein sequence ID" value="DAZ95913.1"/>
    <property type="molecule type" value="Genomic_DNA"/>
</dbReference>
<dbReference type="Proteomes" id="UP001146120">
    <property type="component" value="Unassembled WGS sequence"/>
</dbReference>
<proteinExistence type="predicted"/>
<accession>A0AAV2YQ69</accession>
<evidence type="ECO:0000313" key="2">
    <source>
        <dbReference type="EMBL" id="DAZ95913.1"/>
    </source>
</evidence>
<name>A0AAV2YQ69_9STRA</name>
<feature type="region of interest" description="Disordered" evidence="1">
    <location>
        <begin position="104"/>
        <end position="127"/>
    </location>
</feature>
<evidence type="ECO:0000313" key="3">
    <source>
        <dbReference type="Proteomes" id="UP001146120"/>
    </source>
</evidence>
<dbReference type="AlphaFoldDB" id="A0AAV2YQ69"/>
<protein>
    <submittedName>
        <fullName evidence="2">Uncharacterized protein</fullName>
    </submittedName>
</protein>
<organism evidence="2 3">
    <name type="scientific">Lagenidium giganteum</name>
    <dbReference type="NCBI Taxonomy" id="4803"/>
    <lineage>
        <taxon>Eukaryota</taxon>
        <taxon>Sar</taxon>
        <taxon>Stramenopiles</taxon>
        <taxon>Oomycota</taxon>
        <taxon>Peronosporomycetes</taxon>
        <taxon>Pythiales</taxon>
        <taxon>Pythiaceae</taxon>
    </lineage>
</organism>
<feature type="region of interest" description="Disordered" evidence="1">
    <location>
        <begin position="1"/>
        <end position="27"/>
    </location>
</feature>
<reference evidence="2" key="1">
    <citation type="submission" date="2022-11" db="EMBL/GenBank/DDBJ databases">
        <authorList>
            <person name="Morgan W.R."/>
            <person name="Tartar A."/>
        </authorList>
    </citation>
    <scope>NUCLEOTIDE SEQUENCE</scope>
    <source>
        <strain evidence="2">ARSEF 373</strain>
    </source>
</reference>
<feature type="compositionally biased region" description="Polar residues" evidence="1">
    <location>
        <begin position="118"/>
        <end position="127"/>
    </location>
</feature>
<sequence>MNPEEEQLAPSREKQSSTANASTHKKVVFQRRLKDKISESRMLQLLDRQLGVNDANDNNQSLDEELVCDSTMIAVSEQSATDTEMRSAGALKTVRCIHRLRAHEQQQQLRYQSHPEASGNQGDQGEA</sequence>
<evidence type="ECO:0000256" key="1">
    <source>
        <dbReference type="SAM" id="MobiDB-lite"/>
    </source>
</evidence>
<comment type="caution">
    <text evidence="2">The sequence shown here is derived from an EMBL/GenBank/DDBJ whole genome shotgun (WGS) entry which is preliminary data.</text>
</comment>
<reference evidence="2" key="2">
    <citation type="journal article" date="2023" name="Microbiol Resour">
        <title>Decontamination and Annotation of the Draft Genome Sequence of the Oomycete Lagenidium giganteum ARSEF 373.</title>
        <authorList>
            <person name="Morgan W.R."/>
            <person name="Tartar A."/>
        </authorList>
    </citation>
    <scope>NUCLEOTIDE SEQUENCE</scope>
    <source>
        <strain evidence="2">ARSEF 373</strain>
    </source>
</reference>
<gene>
    <name evidence="2" type="ORF">N0F65_012624</name>
</gene>